<feature type="transmembrane region" description="Helical" evidence="5">
    <location>
        <begin position="213"/>
        <end position="231"/>
    </location>
</feature>
<protein>
    <submittedName>
        <fullName evidence="7">MFS transporter</fullName>
    </submittedName>
</protein>
<evidence type="ECO:0000256" key="4">
    <source>
        <dbReference type="ARBA" id="ARBA00023136"/>
    </source>
</evidence>
<feature type="domain" description="Major facilitator superfamily (MFS) profile" evidence="6">
    <location>
        <begin position="25"/>
        <end position="467"/>
    </location>
</feature>
<keyword evidence="4 5" id="KW-0472">Membrane</keyword>
<comment type="caution">
    <text evidence="7">The sequence shown here is derived from an EMBL/GenBank/DDBJ whole genome shotgun (WGS) entry which is preliminary data.</text>
</comment>
<dbReference type="Gene3D" id="1.20.1250.20">
    <property type="entry name" value="MFS general substrate transporter like domains"/>
    <property type="match status" value="1"/>
</dbReference>
<gene>
    <name evidence="7" type="ORF">W59_29470</name>
</gene>
<feature type="transmembrane region" description="Helical" evidence="5">
    <location>
        <begin position="309"/>
        <end position="331"/>
    </location>
</feature>
<dbReference type="GO" id="GO:0005886">
    <property type="term" value="C:plasma membrane"/>
    <property type="evidence" value="ECO:0007669"/>
    <property type="project" value="UniProtKB-SubCell"/>
</dbReference>
<evidence type="ECO:0000313" key="7">
    <source>
        <dbReference type="EMBL" id="EID74944.1"/>
    </source>
</evidence>
<feature type="transmembrane region" description="Helical" evidence="5">
    <location>
        <begin position="91"/>
        <end position="108"/>
    </location>
</feature>
<keyword evidence="3 5" id="KW-1133">Transmembrane helix</keyword>
<dbReference type="SUPFAM" id="SSF103473">
    <property type="entry name" value="MFS general substrate transporter"/>
    <property type="match status" value="1"/>
</dbReference>
<dbReference type="GO" id="GO:0022857">
    <property type="term" value="F:transmembrane transporter activity"/>
    <property type="evidence" value="ECO:0007669"/>
    <property type="project" value="InterPro"/>
</dbReference>
<reference evidence="7 8" key="1">
    <citation type="journal article" date="2012" name="J. Bacteriol.">
        <title>Draft genome sequence of the nitrophenol-degrading actinomycete Rhodococcus imtechensis RKJ300.</title>
        <authorList>
            <person name="Vikram S."/>
            <person name="Kumar S."/>
            <person name="Subramanian S."/>
            <person name="Raghava G.P."/>
        </authorList>
    </citation>
    <scope>NUCLEOTIDE SEQUENCE [LARGE SCALE GENOMIC DNA]</scope>
    <source>
        <strain evidence="7 8">RKJ300</strain>
    </source>
</reference>
<sequence>MFSLVNRPPAVAPPIRARSPRPATTLSVASLGTFVALVAFCAPLGNMPTVAAALSAGPAAQTWILSSMSVGLAAVLLTAGALADDYGRRRVFHWGAWLLALGAAVGAVSQEPVLFIVGRLIQGVAGSALIAASLGAVAHAFTTPAARATASGIWGASVGAGIAVGPVLAGLLDLAGWWRGLYWALAAASLVIGQVATRALAESRSAVPKRIDVPGAVTLCAAMVLVLVALVEGRQGNIAATVLCGAGAAAFTLAFVAVERRRPFPMLDLALFRRRDFLAATLAALATGAGIIGLMSFACTFLVKTMHVSTLAAAGVIALWSGTSVVASLLARTLPARLAGSPQLVIGLAGVGLAMLTMTGLSPDSSLLRLVPGLLLAGVASGLLNAGLGRQAVASVPADQGGLGSGANNTARYLGSSIGVTVVSIIALDPAGTVDGMVSGWNYAAVTTGLISLVGAGVVGILVRGTAVRR</sequence>
<name>I0WEX8_RHOOP</name>
<dbReference type="EMBL" id="AJJH01000161">
    <property type="protein sequence ID" value="EID74944.1"/>
    <property type="molecule type" value="Genomic_DNA"/>
</dbReference>
<dbReference type="PANTHER" id="PTHR42718:SF49">
    <property type="entry name" value="EXPORT PROTEIN"/>
    <property type="match status" value="1"/>
</dbReference>
<evidence type="ECO:0000259" key="6">
    <source>
        <dbReference type="PROSITE" id="PS50850"/>
    </source>
</evidence>
<evidence type="ECO:0000256" key="1">
    <source>
        <dbReference type="ARBA" id="ARBA00004651"/>
    </source>
</evidence>
<feature type="transmembrane region" description="Helical" evidence="5">
    <location>
        <begin position="120"/>
        <end position="141"/>
    </location>
</feature>
<feature type="transmembrane region" description="Helical" evidence="5">
    <location>
        <begin position="343"/>
        <end position="361"/>
    </location>
</feature>
<dbReference type="PANTHER" id="PTHR42718">
    <property type="entry name" value="MAJOR FACILITATOR SUPERFAMILY MULTIDRUG TRANSPORTER MFSC"/>
    <property type="match status" value="1"/>
</dbReference>
<evidence type="ECO:0000256" key="5">
    <source>
        <dbReference type="SAM" id="Phobius"/>
    </source>
</evidence>
<dbReference type="InterPro" id="IPR020846">
    <property type="entry name" value="MFS_dom"/>
</dbReference>
<evidence type="ECO:0000313" key="8">
    <source>
        <dbReference type="Proteomes" id="UP000006447"/>
    </source>
</evidence>
<organism evidence="7 8">
    <name type="scientific">Rhodococcus opacus RKJ300 = JCM 13270</name>
    <dbReference type="NCBI Taxonomy" id="1165867"/>
    <lineage>
        <taxon>Bacteria</taxon>
        <taxon>Bacillati</taxon>
        <taxon>Actinomycetota</taxon>
        <taxon>Actinomycetes</taxon>
        <taxon>Mycobacteriales</taxon>
        <taxon>Nocardiaceae</taxon>
        <taxon>Rhodococcus</taxon>
    </lineage>
</organism>
<feature type="transmembrane region" description="Helical" evidence="5">
    <location>
        <begin position="181"/>
        <end position="201"/>
    </location>
</feature>
<feature type="transmembrane region" description="Helical" evidence="5">
    <location>
        <begin position="277"/>
        <end position="303"/>
    </location>
</feature>
<dbReference type="Gene3D" id="1.20.1720.10">
    <property type="entry name" value="Multidrug resistance protein D"/>
    <property type="match status" value="1"/>
</dbReference>
<dbReference type="InterPro" id="IPR036259">
    <property type="entry name" value="MFS_trans_sf"/>
</dbReference>
<feature type="transmembrane region" description="Helical" evidence="5">
    <location>
        <begin position="410"/>
        <end position="428"/>
    </location>
</feature>
<dbReference type="InterPro" id="IPR011701">
    <property type="entry name" value="MFS"/>
</dbReference>
<dbReference type="Proteomes" id="UP000006447">
    <property type="component" value="Unassembled WGS sequence"/>
</dbReference>
<dbReference type="PATRIC" id="fig|1165867.3.peg.6028"/>
<feature type="transmembrane region" description="Helical" evidence="5">
    <location>
        <begin position="63"/>
        <end position="84"/>
    </location>
</feature>
<evidence type="ECO:0000256" key="2">
    <source>
        <dbReference type="ARBA" id="ARBA00022692"/>
    </source>
</evidence>
<comment type="subcellular location">
    <subcellularLocation>
        <location evidence="1">Cell membrane</location>
        <topology evidence="1">Multi-pass membrane protein</topology>
    </subcellularLocation>
</comment>
<keyword evidence="2 5" id="KW-0812">Transmembrane</keyword>
<feature type="transmembrane region" description="Helical" evidence="5">
    <location>
        <begin position="237"/>
        <end position="256"/>
    </location>
</feature>
<feature type="transmembrane region" description="Helical" evidence="5">
    <location>
        <begin position="440"/>
        <end position="463"/>
    </location>
</feature>
<dbReference type="Pfam" id="PF07690">
    <property type="entry name" value="MFS_1"/>
    <property type="match status" value="1"/>
</dbReference>
<dbReference type="PROSITE" id="PS50850">
    <property type="entry name" value="MFS"/>
    <property type="match status" value="1"/>
</dbReference>
<feature type="transmembrane region" description="Helical" evidence="5">
    <location>
        <begin position="153"/>
        <end position="175"/>
    </location>
</feature>
<evidence type="ECO:0000256" key="3">
    <source>
        <dbReference type="ARBA" id="ARBA00022989"/>
    </source>
</evidence>
<proteinExistence type="predicted"/>
<accession>I0WEX8</accession>
<dbReference type="AlphaFoldDB" id="I0WEX8"/>
<feature type="transmembrane region" description="Helical" evidence="5">
    <location>
        <begin position="367"/>
        <end position="389"/>
    </location>
</feature>